<evidence type="ECO:0000313" key="7">
    <source>
        <dbReference type="Proteomes" id="UP001142055"/>
    </source>
</evidence>
<evidence type="ECO:0000256" key="3">
    <source>
        <dbReference type="ARBA" id="ARBA00022801"/>
    </source>
</evidence>
<evidence type="ECO:0008006" key="8">
    <source>
        <dbReference type="Google" id="ProtNLM"/>
    </source>
</evidence>
<keyword evidence="5" id="KW-0732">Signal</keyword>
<sequence>MSNALHRRLLLLSNSSLTGCEYMGWVKEPITTFLSNSNVTEVLFIPFAGVNITWDSYAAKVQEALPNLKIQPIHKTKNFIEAVNNASAIMIGGGNTFHLLYKLYEHKLLDVIRERVLGPNKIPYIGWSAGSNVAGPDIGTTNDMPIIWPPSDRALNLVPYNLNPHYNEWTPPNLKAETRIDRLNECILIKKRTLVAISEGVGIKVENGRHQILAPKLPDEFLKLKPEERVVKLWTYQDGKPEIVNVDLNGELNSKLNISSISLQ</sequence>
<name>A0A9Q0RPV7_BLOTA</name>
<comment type="similarity">
    <text evidence="1">Belongs to the peptidase S51 family.</text>
</comment>
<dbReference type="GO" id="GO:0006508">
    <property type="term" value="P:proteolysis"/>
    <property type="evidence" value="ECO:0007669"/>
    <property type="project" value="UniProtKB-KW"/>
</dbReference>
<dbReference type="Gene3D" id="3.40.50.880">
    <property type="match status" value="1"/>
</dbReference>
<dbReference type="OrthoDB" id="10052168at2759"/>
<dbReference type="InterPro" id="IPR029062">
    <property type="entry name" value="Class_I_gatase-like"/>
</dbReference>
<evidence type="ECO:0000256" key="1">
    <source>
        <dbReference type="ARBA" id="ARBA00006534"/>
    </source>
</evidence>
<dbReference type="Pfam" id="PF03575">
    <property type="entry name" value="Peptidase_S51"/>
    <property type="match status" value="1"/>
</dbReference>
<dbReference type="PROSITE" id="PS51257">
    <property type="entry name" value="PROKAR_LIPOPROTEIN"/>
    <property type="match status" value="1"/>
</dbReference>
<dbReference type="SUPFAM" id="SSF52317">
    <property type="entry name" value="Class I glutamine amidotransferase-like"/>
    <property type="match status" value="1"/>
</dbReference>
<evidence type="ECO:0000256" key="5">
    <source>
        <dbReference type="SAM" id="SignalP"/>
    </source>
</evidence>
<dbReference type="PANTHER" id="PTHR20842:SF0">
    <property type="entry name" value="ALPHA-ASPARTYL DIPEPTIDASE"/>
    <property type="match status" value="1"/>
</dbReference>
<feature type="chain" id="PRO_5040322626" description="Alpha-aspartyl dipeptidase" evidence="5">
    <location>
        <begin position="21"/>
        <end position="264"/>
    </location>
</feature>
<protein>
    <recommendedName>
        <fullName evidence="8">Alpha-aspartyl dipeptidase</fullName>
    </recommendedName>
</protein>
<organism evidence="6 7">
    <name type="scientific">Blomia tropicalis</name>
    <name type="common">Mite</name>
    <dbReference type="NCBI Taxonomy" id="40697"/>
    <lineage>
        <taxon>Eukaryota</taxon>
        <taxon>Metazoa</taxon>
        <taxon>Ecdysozoa</taxon>
        <taxon>Arthropoda</taxon>
        <taxon>Chelicerata</taxon>
        <taxon>Arachnida</taxon>
        <taxon>Acari</taxon>
        <taxon>Acariformes</taxon>
        <taxon>Sarcoptiformes</taxon>
        <taxon>Astigmata</taxon>
        <taxon>Glycyphagoidea</taxon>
        <taxon>Echimyopodidae</taxon>
        <taxon>Blomia</taxon>
    </lineage>
</organism>
<dbReference type="EMBL" id="JAPWDV010000001">
    <property type="protein sequence ID" value="KAJ6221980.1"/>
    <property type="molecule type" value="Genomic_DNA"/>
</dbReference>
<dbReference type="PANTHER" id="PTHR20842">
    <property type="entry name" value="PROTEASE S51 ALPHA-ASPARTYL DIPEPTIDASE"/>
    <property type="match status" value="1"/>
</dbReference>
<evidence type="ECO:0000256" key="2">
    <source>
        <dbReference type="ARBA" id="ARBA00022670"/>
    </source>
</evidence>
<dbReference type="GO" id="GO:0008236">
    <property type="term" value="F:serine-type peptidase activity"/>
    <property type="evidence" value="ECO:0007669"/>
    <property type="project" value="UniProtKB-KW"/>
</dbReference>
<comment type="caution">
    <text evidence="6">The sequence shown here is derived from an EMBL/GenBank/DDBJ whole genome shotgun (WGS) entry which is preliminary data.</text>
</comment>
<proteinExistence type="inferred from homology"/>
<reference evidence="6" key="1">
    <citation type="submission" date="2022-12" db="EMBL/GenBank/DDBJ databases">
        <title>Genome assemblies of Blomia tropicalis.</title>
        <authorList>
            <person name="Cui Y."/>
        </authorList>
    </citation>
    <scope>NUCLEOTIDE SEQUENCE</scope>
    <source>
        <tissue evidence="6">Adult mites</tissue>
    </source>
</reference>
<dbReference type="NCBIfam" id="NF003642">
    <property type="entry name" value="PRK05282.1"/>
    <property type="match status" value="1"/>
</dbReference>
<dbReference type="InterPro" id="IPR005320">
    <property type="entry name" value="Peptidase_S51"/>
</dbReference>
<keyword evidence="7" id="KW-1185">Reference proteome</keyword>
<feature type="signal peptide" evidence="5">
    <location>
        <begin position="1"/>
        <end position="20"/>
    </location>
</feature>
<evidence type="ECO:0000256" key="4">
    <source>
        <dbReference type="ARBA" id="ARBA00022825"/>
    </source>
</evidence>
<evidence type="ECO:0000313" key="6">
    <source>
        <dbReference type="EMBL" id="KAJ6221980.1"/>
    </source>
</evidence>
<dbReference type="AlphaFoldDB" id="A0A9Q0RPV7"/>
<dbReference type="CDD" id="cd03146">
    <property type="entry name" value="GAT1_Peptidase_E"/>
    <property type="match status" value="1"/>
</dbReference>
<accession>A0A9Q0RPV7</accession>
<dbReference type="OMA" id="YNLNPHY"/>
<keyword evidence="3" id="KW-0378">Hydrolase</keyword>
<keyword evidence="2" id="KW-0645">Protease</keyword>
<dbReference type="Proteomes" id="UP001142055">
    <property type="component" value="Chromosome 1"/>
</dbReference>
<keyword evidence="4" id="KW-0720">Serine protease</keyword>
<gene>
    <name evidence="6" type="ORF">RDWZM_000525</name>
</gene>